<dbReference type="OrthoDB" id="1957129at2"/>
<keyword evidence="2" id="KW-1185">Reference proteome</keyword>
<name>A0A1M5XWS3_9CLOT</name>
<evidence type="ECO:0000313" key="2">
    <source>
        <dbReference type="Proteomes" id="UP000184447"/>
    </source>
</evidence>
<reference evidence="1 2" key="1">
    <citation type="submission" date="2016-11" db="EMBL/GenBank/DDBJ databases">
        <authorList>
            <person name="Jaros S."/>
            <person name="Januszkiewicz K."/>
            <person name="Wedrychowicz H."/>
        </authorList>
    </citation>
    <scope>NUCLEOTIDE SEQUENCE [LARGE SCALE GENOMIC DNA]</scope>
    <source>
        <strain evidence="1 2">DSM 8605</strain>
    </source>
</reference>
<dbReference type="RefSeq" id="WP_073340803.1">
    <property type="nucleotide sequence ID" value="NZ_FQXM01000039.1"/>
</dbReference>
<organism evidence="1 2">
    <name type="scientific">Clostridium grantii DSM 8605</name>
    <dbReference type="NCBI Taxonomy" id="1121316"/>
    <lineage>
        <taxon>Bacteria</taxon>
        <taxon>Bacillati</taxon>
        <taxon>Bacillota</taxon>
        <taxon>Clostridia</taxon>
        <taxon>Eubacteriales</taxon>
        <taxon>Clostridiaceae</taxon>
        <taxon>Clostridium</taxon>
    </lineage>
</organism>
<dbReference type="AlphaFoldDB" id="A0A1M5XWS3"/>
<sequence length="130" mass="15143">MEMNNDYNGGYYYSDLTEDDLTIIINTAFTTNKTDKENLNDYIARCVNEVSGYEVNDLSIEQNKTHSNRISYPVYLLSWSIGSNEDARHVEAFFFMTDTHTYIYAFKSLADYSQEIKNMYLSEFGKLTLN</sequence>
<accession>A0A1M5XWS3</accession>
<dbReference type="EMBL" id="FQXM01000039">
    <property type="protein sequence ID" value="SHI04196.1"/>
    <property type="molecule type" value="Genomic_DNA"/>
</dbReference>
<protein>
    <submittedName>
        <fullName evidence="1">Uncharacterized protein</fullName>
    </submittedName>
</protein>
<dbReference type="STRING" id="1121316.SAMN02745207_03997"/>
<evidence type="ECO:0000313" key="1">
    <source>
        <dbReference type="EMBL" id="SHI04196.1"/>
    </source>
</evidence>
<gene>
    <name evidence="1" type="ORF">SAMN02745207_03997</name>
</gene>
<dbReference type="Proteomes" id="UP000184447">
    <property type="component" value="Unassembled WGS sequence"/>
</dbReference>
<proteinExistence type="predicted"/>